<dbReference type="GO" id="GO:0098542">
    <property type="term" value="P:defense response to other organism"/>
    <property type="evidence" value="ECO:0007669"/>
    <property type="project" value="TreeGrafter"/>
</dbReference>
<dbReference type="InterPro" id="IPR002182">
    <property type="entry name" value="NB-ARC"/>
</dbReference>
<dbReference type="PANTHER" id="PTHR23155">
    <property type="entry name" value="DISEASE RESISTANCE PROTEIN RP"/>
    <property type="match status" value="1"/>
</dbReference>
<evidence type="ECO:0000313" key="4">
    <source>
        <dbReference type="Proteomes" id="UP001054889"/>
    </source>
</evidence>
<gene>
    <name evidence="3" type="primary">gb11976</name>
    <name evidence="3" type="ORF">PR202_gb11976</name>
</gene>
<name>A0AAV5ENI6_ELECO</name>
<feature type="compositionally biased region" description="Gly residues" evidence="1">
    <location>
        <begin position="136"/>
        <end position="146"/>
    </location>
</feature>
<evidence type="ECO:0000259" key="2">
    <source>
        <dbReference type="Pfam" id="PF00931"/>
    </source>
</evidence>
<dbReference type="Proteomes" id="UP001054889">
    <property type="component" value="Unassembled WGS sequence"/>
</dbReference>
<reference evidence="3" key="1">
    <citation type="journal article" date="2018" name="DNA Res.">
        <title>Multiple hybrid de novo genome assembly of finger millet, an orphan allotetraploid crop.</title>
        <authorList>
            <person name="Hatakeyama M."/>
            <person name="Aluri S."/>
            <person name="Balachadran M.T."/>
            <person name="Sivarajan S.R."/>
            <person name="Patrignani A."/>
            <person name="Gruter S."/>
            <person name="Poveda L."/>
            <person name="Shimizu-Inatsugi R."/>
            <person name="Baeten J."/>
            <person name="Francoijs K.J."/>
            <person name="Nataraja K.N."/>
            <person name="Reddy Y.A.N."/>
            <person name="Phadnis S."/>
            <person name="Ravikumar R.L."/>
            <person name="Schlapbach R."/>
            <person name="Sreeman S.M."/>
            <person name="Shimizu K.K."/>
        </authorList>
    </citation>
    <scope>NUCLEOTIDE SEQUENCE</scope>
</reference>
<feature type="region of interest" description="Disordered" evidence="1">
    <location>
        <begin position="131"/>
        <end position="160"/>
    </location>
</feature>
<dbReference type="InterPro" id="IPR027417">
    <property type="entry name" value="P-loop_NTPase"/>
</dbReference>
<dbReference type="PANTHER" id="PTHR23155:SF1173">
    <property type="entry name" value="NB-ARC DOMAIN-CONTAINING PROTEIN"/>
    <property type="match status" value="1"/>
</dbReference>
<accession>A0AAV5ENI6</accession>
<organism evidence="3 4">
    <name type="scientific">Eleusine coracana subsp. coracana</name>
    <dbReference type="NCBI Taxonomy" id="191504"/>
    <lineage>
        <taxon>Eukaryota</taxon>
        <taxon>Viridiplantae</taxon>
        <taxon>Streptophyta</taxon>
        <taxon>Embryophyta</taxon>
        <taxon>Tracheophyta</taxon>
        <taxon>Spermatophyta</taxon>
        <taxon>Magnoliopsida</taxon>
        <taxon>Liliopsida</taxon>
        <taxon>Poales</taxon>
        <taxon>Poaceae</taxon>
        <taxon>PACMAD clade</taxon>
        <taxon>Chloridoideae</taxon>
        <taxon>Cynodonteae</taxon>
        <taxon>Eleusininae</taxon>
        <taxon>Eleusine</taxon>
    </lineage>
</organism>
<feature type="region of interest" description="Disordered" evidence="1">
    <location>
        <begin position="81"/>
        <end position="102"/>
    </location>
</feature>
<protein>
    <recommendedName>
        <fullName evidence="2">NB-ARC domain-containing protein</fullName>
    </recommendedName>
</protein>
<sequence>MSTQQPAAPGDESNEKLLLRRVEEVSDEIHQAMEINLPSDPIHERKDLDDLSNVLDKIKGKKAFLPESKKELLEKLLPEIERTLRQRRPQPKSSSDGGDVLERKKKMLSAAGCSPFSMLTITKSPLSQEKINSRQQGGGGGGGGAGRKVEKEEEEEEDEEQAVVSLKMLVRLGQHVLEPEQYYEWTTSYVDESRIFGWDEEAGQVMDSLIDFRFRVAAITGVHGSGKTALAQKVFVHDKAKDHFPIRLWVCVGPPDSEDRFNLLYRMLDNLGLDTNRVEDVIVDGADVVKKAREKEKERILREEQTGVEDMKRKAREIVTGHKYKYDDQDAMIDQEFKRLLNQKIEGSLAVEKSKIGVLLYILHMTLSKTGYLIVFDDIRVYRDDGWYNNLTLPPPTEGEWGDRLAYGLPKKTKHRNAVLLTCRKEDDARAMVRTGRVFRPPPLQVDNGWKLFTREYTQAKDLKKQKQVGSTEDLLFKELEEMNKEIVQKCLGLPVAIIEAAKGFALSDFQPLTDPPPLKKAPPPAPAPAHY</sequence>
<dbReference type="SUPFAM" id="SSF52540">
    <property type="entry name" value="P-loop containing nucleoside triphosphate hydrolases"/>
    <property type="match status" value="1"/>
</dbReference>
<comment type="caution">
    <text evidence="3">The sequence shown here is derived from an EMBL/GenBank/DDBJ whole genome shotgun (WGS) entry which is preliminary data.</text>
</comment>
<dbReference type="GO" id="GO:0043531">
    <property type="term" value="F:ADP binding"/>
    <property type="evidence" value="ECO:0007669"/>
    <property type="project" value="InterPro"/>
</dbReference>
<dbReference type="AlphaFoldDB" id="A0AAV5ENI6"/>
<dbReference type="InterPro" id="IPR044974">
    <property type="entry name" value="Disease_R_plants"/>
</dbReference>
<proteinExistence type="predicted"/>
<dbReference type="EMBL" id="BQKI01000077">
    <property type="protein sequence ID" value="GJN24245.1"/>
    <property type="molecule type" value="Genomic_DNA"/>
</dbReference>
<evidence type="ECO:0000256" key="1">
    <source>
        <dbReference type="SAM" id="MobiDB-lite"/>
    </source>
</evidence>
<keyword evidence="4" id="KW-1185">Reference proteome</keyword>
<evidence type="ECO:0000313" key="3">
    <source>
        <dbReference type="EMBL" id="GJN24245.1"/>
    </source>
</evidence>
<dbReference type="Gene3D" id="3.40.50.300">
    <property type="entry name" value="P-loop containing nucleotide triphosphate hydrolases"/>
    <property type="match status" value="1"/>
</dbReference>
<reference evidence="3" key="2">
    <citation type="submission" date="2021-12" db="EMBL/GenBank/DDBJ databases">
        <title>Resequencing data analysis of finger millet.</title>
        <authorList>
            <person name="Hatakeyama M."/>
            <person name="Aluri S."/>
            <person name="Balachadran M.T."/>
            <person name="Sivarajan S.R."/>
            <person name="Poveda L."/>
            <person name="Shimizu-Inatsugi R."/>
            <person name="Schlapbach R."/>
            <person name="Sreeman S.M."/>
            <person name="Shimizu K.K."/>
        </authorList>
    </citation>
    <scope>NUCLEOTIDE SEQUENCE</scope>
</reference>
<feature type="domain" description="NB-ARC" evidence="2">
    <location>
        <begin position="203"/>
        <end position="276"/>
    </location>
</feature>
<dbReference type="Pfam" id="PF00931">
    <property type="entry name" value="NB-ARC"/>
    <property type="match status" value="1"/>
</dbReference>